<accession>A0A0E9SV35</accession>
<dbReference type="EMBL" id="GBXM01063460">
    <property type="protein sequence ID" value="JAH45117.1"/>
    <property type="molecule type" value="Transcribed_RNA"/>
</dbReference>
<evidence type="ECO:0000313" key="1">
    <source>
        <dbReference type="EMBL" id="JAH45117.1"/>
    </source>
</evidence>
<proteinExistence type="predicted"/>
<protein>
    <submittedName>
        <fullName evidence="1">Uncharacterized protein</fullName>
    </submittedName>
</protein>
<dbReference type="AlphaFoldDB" id="A0A0E9SV35"/>
<name>A0A0E9SV35_ANGAN</name>
<reference evidence="1" key="1">
    <citation type="submission" date="2014-11" db="EMBL/GenBank/DDBJ databases">
        <authorList>
            <person name="Amaro Gonzalez C."/>
        </authorList>
    </citation>
    <scope>NUCLEOTIDE SEQUENCE</scope>
</reference>
<sequence length="41" mass="4620">MLVNRPSDRLTEGQTGLSHLHWRPLTPGFLVLCLTNQMCPS</sequence>
<organism evidence="1">
    <name type="scientific">Anguilla anguilla</name>
    <name type="common">European freshwater eel</name>
    <name type="synonym">Muraena anguilla</name>
    <dbReference type="NCBI Taxonomy" id="7936"/>
    <lineage>
        <taxon>Eukaryota</taxon>
        <taxon>Metazoa</taxon>
        <taxon>Chordata</taxon>
        <taxon>Craniata</taxon>
        <taxon>Vertebrata</taxon>
        <taxon>Euteleostomi</taxon>
        <taxon>Actinopterygii</taxon>
        <taxon>Neopterygii</taxon>
        <taxon>Teleostei</taxon>
        <taxon>Anguilliformes</taxon>
        <taxon>Anguillidae</taxon>
        <taxon>Anguilla</taxon>
    </lineage>
</organism>
<reference evidence="1" key="2">
    <citation type="journal article" date="2015" name="Fish Shellfish Immunol.">
        <title>Early steps in the European eel (Anguilla anguilla)-Vibrio vulnificus interaction in the gills: Role of the RtxA13 toxin.</title>
        <authorList>
            <person name="Callol A."/>
            <person name="Pajuelo D."/>
            <person name="Ebbesson L."/>
            <person name="Teles M."/>
            <person name="MacKenzie S."/>
            <person name="Amaro C."/>
        </authorList>
    </citation>
    <scope>NUCLEOTIDE SEQUENCE</scope>
</reference>